<dbReference type="Pfam" id="PF14791">
    <property type="entry name" value="DNA_pol_B_thumb"/>
    <property type="match status" value="1"/>
</dbReference>
<evidence type="ECO:0000256" key="19">
    <source>
        <dbReference type="ARBA" id="ARBA00044678"/>
    </source>
</evidence>
<keyword evidence="7" id="KW-0237">DNA synthesis</keyword>
<evidence type="ECO:0000256" key="7">
    <source>
        <dbReference type="ARBA" id="ARBA00022634"/>
    </source>
</evidence>
<protein>
    <recommendedName>
        <fullName evidence="5">DNA polymerase beta</fullName>
        <ecNumber evidence="3">2.7.7.7</ecNumber>
        <ecNumber evidence="4">4.2.99.18</ecNumber>
    </recommendedName>
    <alternativeName>
        <fullName evidence="16">5'-deoxyribose-phosphate lyase</fullName>
    </alternativeName>
    <alternativeName>
        <fullName evidence="17">AP lyase</fullName>
    </alternativeName>
</protein>
<dbReference type="SUPFAM" id="SSF81301">
    <property type="entry name" value="Nucleotidyltransferase"/>
    <property type="match status" value="1"/>
</dbReference>
<dbReference type="SMART" id="SM00483">
    <property type="entry name" value="POLXc"/>
    <property type="match status" value="1"/>
</dbReference>
<evidence type="ECO:0000256" key="15">
    <source>
        <dbReference type="ARBA" id="ARBA00023204"/>
    </source>
</evidence>
<evidence type="ECO:0000256" key="3">
    <source>
        <dbReference type="ARBA" id="ARBA00012417"/>
    </source>
</evidence>
<evidence type="ECO:0000259" key="23">
    <source>
        <dbReference type="SMART" id="SM00481"/>
    </source>
</evidence>
<dbReference type="InterPro" id="IPR010996">
    <property type="entry name" value="HHH_MUS81"/>
</dbReference>
<dbReference type="AlphaFoldDB" id="A0A1G2QYR6"/>
<keyword evidence="12" id="KW-0832">Ubl conjugation</keyword>
<keyword evidence="10" id="KW-0235">DNA replication</keyword>
<evidence type="ECO:0000256" key="13">
    <source>
        <dbReference type="ARBA" id="ARBA00022932"/>
    </source>
</evidence>
<dbReference type="InterPro" id="IPR027421">
    <property type="entry name" value="DNA_pol_lamdba_lyase_dom_sf"/>
</dbReference>
<evidence type="ECO:0000256" key="11">
    <source>
        <dbReference type="ARBA" id="ARBA00022763"/>
    </source>
</evidence>
<evidence type="ECO:0000256" key="5">
    <source>
        <dbReference type="ARBA" id="ARBA00020020"/>
    </source>
</evidence>
<dbReference type="NCBIfam" id="NF006375">
    <property type="entry name" value="PRK08609.1"/>
    <property type="match status" value="1"/>
</dbReference>
<evidence type="ECO:0000259" key="22">
    <source>
        <dbReference type="SMART" id="SM00278"/>
    </source>
</evidence>
<dbReference type="SUPFAM" id="SSF89550">
    <property type="entry name" value="PHP domain-like"/>
    <property type="match status" value="1"/>
</dbReference>
<evidence type="ECO:0000256" key="20">
    <source>
        <dbReference type="ARBA" id="ARBA00045548"/>
    </source>
</evidence>
<evidence type="ECO:0000256" key="14">
    <source>
        <dbReference type="ARBA" id="ARBA00023053"/>
    </source>
</evidence>
<evidence type="ECO:0000256" key="17">
    <source>
        <dbReference type="ARBA" id="ARBA00035726"/>
    </source>
</evidence>
<keyword evidence="15" id="KW-0234">DNA repair</keyword>
<dbReference type="GO" id="GO:0006281">
    <property type="term" value="P:DNA repair"/>
    <property type="evidence" value="ECO:0007669"/>
    <property type="project" value="UniProtKB-KW"/>
</dbReference>
<comment type="catalytic activity">
    <reaction evidence="19">
        <text>a 5'-end 2'-deoxyribose-2'-deoxyribonucleotide-DNA = (2E,4S)-4-hydroxypenten-2-al-5-phosphate + a 5'-end 5'-phospho-2'-deoxyribonucleoside-DNA + H(+)</text>
        <dbReference type="Rhea" id="RHEA:76255"/>
        <dbReference type="Rhea" id="RHEA-COMP:13180"/>
        <dbReference type="Rhea" id="RHEA-COMP:18657"/>
        <dbReference type="ChEBI" id="CHEBI:15378"/>
        <dbReference type="ChEBI" id="CHEBI:136412"/>
        <dbReference type="ChEBI" id="CHEBI:195194"/>
        <dbReference type="ChEBI" id="CHEBI:195195"/>
    </reaction>
</comment>
<dbReference type="Gene3D" id="3.20.20.140">
    <property type="entry name" value="Metal-dependent hydrolases"/>
    <property type="match status" value="1"/>
</dbReference>
<dbReference type="GO" id="GO:0008270">
    <property type="term" value="F:zinc ion binding"/>
    <property type="evidence" value="ECO:0007669"/>
    <property type="project" value="TreeGrafter"/>
</dbReference>
<dbReference type="InterPro" id="IPR050243">
    <property type="entry name" value="PHP_phosphatase"/>
</dbReference>
<dbReference type="InterPro" id="IPR029398">
    <property type="entry name" value="PolB_thumb"/>
</dbReference>
<dbReference type="Pfam" id="PF02811">
    <property type="entry name" value="PHP"/>
    <property type="match status" value="1"/>
</dbReference>
<keyword evidence="9" id="KW-0548">Nucleotidyltransferase</keyword>
<dbReference type="EC" id="4.2.99.18" evidence="4"/>
<gene>
    <name evidence="25" type="ORF">A2672_03330</name>
</gene>
<dbReference type="PANTHER" id="PTHR36928">
    <property type="entry name" value="PHOSPHATASE YCDX-RELATED"/>
    <property type="match status" value="1"/>
</dbReference>
<keyword evidence="14" id="KW-0915">Sodium</keyword>
<dbReference type="GO" id="GO:0003677">
    <property type="term" value="F:DNA binding"/>
    <property type="evidence" value="ECO:0007669"/>
    <property type="project" value="InterPro"/>
</dbReference>
<organism evidence="25 26">
    <name type="scientific">Candidatus Wildermuthbacteria bacterium RIFCSPHIGHO2_01_FULL_49_22b</name>
    <dbReference type="NCBI Taxonomy" id="1802448"/>
    <lineage>
        <taxon>Bacteria</taxon>
        <taxon>Candidatus Wildermuthiibacteriota</taxon>
    </lineage>
</organism>
<evidence type="ECO:0000313" key="26">
    <source>
        <dbReference type="Proteomes" id="UP000178065"/>
    </source>
</evidence>
<dbReference type="CDD" id="cd07436">
    <property type="entry name" value="PHP_PolX"/>
    <property type="match status" value="1"/>
</dbReference>
<dbReference type="Proteomes" id="UP000178065">
    <property type="component" value="Unassembled WGS sequence"/>
</dbReference>
<keyword evidence="6" id="KW-0488">Methylation</keyword>
<evidence type="ECO:0000256" key="16">
    <source>
        <dbReference type="ARBA" id="ARBA00035717"/>
    </source>
</evidence>
<dbReference type="InterPro" id="IPR047967">
    <property type="entry name" value="PolX_PHP"/>
</dbReference>
<evidence type="ECO:0000256" key="9">
    <source>
        <dbReference type="ARBA" id="ARBA00022695"/>
    </source>
</evidence>
<dbReference type="InterPro" id="IPR016195">
    <property type="entry name" value="Pol/histidinol_Pase-like"/>
</dbReference>
<reference evidence="25 26" key="1">
    <citation type="journal article" date="2016" name="Nat. Commun.">
        <title>Thousands of microbial genomes shed light on interconnected biogeochemical processes in an aquifer system.</title>
        <authorList>
            <person name="Anantharaman K."/>
            <person name="Brown C.T."/>
            <person name="Hug L.A."/>
            <person name="Sharon I."/>
            <person name="Castelle C.J."/>
            <person name="Probst A.J."/>
            <person name="Thomas B.C."/>
            <person name="Singh A."/>
            <person name="Wilkins M.J."/>
            <person name="Karaoz U."/>
            <person name="Brodie E.L."/>
            <person name="Williams K.H."/>
            <person name="Hubbard S.S."/>
            <person name="Banfield J.F."/>
        </authorList>
    </citation>
    <scope>NUCLEOTIDE SEQUENCE [LARGE SCALE GENOMIC DNA]</scope>
</reference>
<dbReference type="STRING" id="1802448.A2672_03330"/>
<dbReference type="InterPro" id="IPR002054">
    <property type="entry name" value="DNA-dir_DNA_pol_X"/>
</dbReference>
<dbReference type="EC" id="2.7.7.7" evidence="3"/>
<accession>A0A1G2QYR6</accession>
<evidence type="ECO:0000256" key="18">
    <source>
        <dbReference type="ARBA" id="ARBA00044632"/>
    </source>
</evidence>
<dbReference type="InterPro" id="IPR022311">
    <property type="entry name" value="PolX-like"/>
</dbReference>
<dbReference type="CDD" id="cd00141">
    <property type="entry name" value="NT_POLXc"/>
    <property type="match status" value="1"/>
</dbReference>
<dbReference type="PANTHER" id="PTHR36928:SF1">
    <property type="entry name" value="PHOSPHATASE YCDX-RELATED"/>
    <property type="match status" value="1"/>
</dbReference>
<dbReference type="SMART" id="SM00481">
    <property type="entry name" value="POLIIIAc"/>
    <property type="match status" value="1"/>
</dbReference>
<comment type="cofactor">
    <cofactor evidence="1">
        <name>Mg(2+)</name>
        <dbReference type="ChEBI" id="CHEBI:18420"/>
    </cofactor>
</comment>
<name>A0A1G2QYR6_9BACT</name>
<comment type="function">
    <text evidence="20">Repair polymerase that plays a key role in base-excision repair. During this process, the damaged base is excised by specific DNA glycosylases, the DNA backbone is nicked at the abasic site by an apurinic/apyrimidic (AP) endonuclease, and POLB removes 5'-deoxyribose-phosphate from the preincised AP site acting as a 5'-deoxyribose-phosphate lyase (5'-dRP lyase); through its DNA polymerase activity, it adds one nucleotide to the 3' end of the arising single-nucleotide gap. Conducts 'gap-filling' DNA synthesis in a stepwise distributive fashion rather than in a processive fashion as for other DNA polymerases. It is also able to cleave sugar-phosphate bonds 3' to an intact AP site, acting as an AP lyase.</text>
</comment>
<comment type="subcellular location">
    <subcellularLocation>
        <location evidence="2">Cytoplasm</location>
    </subcellularLocation>
</comment>
<dbReference type="PRINTS" id="PR00870">
    <property type="entry name" value="DNAPOLXBETA"/>
</dbReference>
<evidence type="ECO:0000256" key="8">
    <source>
        <dbReference type="ARBA" id="ARBA00022679"/>
    </source>
</evidence>
<dbReference type="InterPro" id="IPR002008">
    <property type="entry name" value="DNA_pol_X_beta-like"/>
</dbReference>
<feature type="domain" description="Polymerase/histidinol phosphatase N-terminal" evidence="23">
    <location>
        <begin position="349"/>
        <end position="432"/>
    </location>
</feature>
<feature type="domain" description="DNA-directed DNA polymerase X" evidence="24">
    <location>
        <begin position="1"/>
        <end position="325"/>
    </location>
</feature>
<dbReference type="EMBL" id="MHTT01000011">
    <property type="protein sequence ID" value="OHA65765.1"/>
    <property type="molecule type" value="Genomic_DNA"/>
</dbReference>
<keyword evidence="11" id="KW-0227">DNA damage</keyword>
<evidence type="ECO:0000256" key="10">
    <source>
        <dbReference type="ARBA" id="ARBA00022705"/>
    </source>
</evidence>
<comment type="catalytic activity">
    <reaction evidence="21">
        <text>DNA(n) + a 2'-deoxyribonucleoside 5'-triphosphate = DNA(n+1) + diphosphate</text>
        <dbReference type="Rhea" id="RHEA:22508"/>
        <dbReference type="Rhea" id="RHEA-COMP:17339"/>
        <dbReference type="Rhea" id="RHEA-COMP:17340"/>
        <dbReference type="ChEBI" id="CHEBI:33019"/>
        <dbReference type="ChEBI" id="CHEBI:61560"/>
        <dbReference type="ChEBI" id="CHEBI:173112"/>
        <dbReference type="EC" id="2.7.7.7"/>
    </reaction>
</comment>
<dbReference type="Gene3D" id="3.30.210.10">
    <property type="entry name" value="DNA polymerase, thumb domain"/>
    <property type="match status" value="1"/>
</dbReference>
<proteinExistence type="predicted"/>
<dbReference type="GO" id="GO:0003887">
    <property type="term" value="F:DNA-directed DNA polymerase activity"/>
    <property type="evidence" value="ECO:0007669"/>
    <property type="project" value="UniProtKB-KW"/>
</dbReference>
<dbReference type="SMART" id="SM00278">
    <property type="entry name" value="HhH1"/>
    <property type="match status" value="3"/>
</dbReference>
<evidence type="ECO:0000313" key="25">
    <source>
        <dbReference type="EMBL" id="OHA65765.1"/>
    </source>
</evidence>
<dbReference type="Pfam" id="PF14520">
    <property type="entry name" value="HHH_5"/>
    <property type="match status" value="1"/>
</dbReference>
<feature type="domain" description="Helix-hairpin-helix DNA-binding motif class 1" evidence="22">
    <location>
        <begin position="53"/>
        <end position="72"/>
    </location>
</feature>
<evidence type="ECO:0000256" key="1">
    <source>
        <dbReference type="ARBA" id="ARBA00001946"/>
    </source>
</evidence>
<dbReference type="SUPFAM" id="SSF47802">
    <property type="entry name" value="DNA polymerase beta, N-terminal domain-like"/>
    <property type="match status" value="1"/>
</dbReference>
<evidence type="ECO:0000256" key="2">
    <source>
        <dbReference type="ARBA" id="ARBA00004496"/>
    </source>
</evidence>
<evidence type="ECO:0000256" key="4">
    <source>
        <dbReference type="ARBA" id="ARBA00012720"/>
    </source>
</evidence>
<dbReference type="InterPro" id="IPR037160">
    <property type="entry name" value="DNA_Pol_thumb_sf"/>
</dbReference>
<evidence type="ECO:0000256" key="21">
    <source>
        <dbReference type="ARBA" id="ARBA00049244"/>
    </source>
</evidence>
<dbReference type="InterPro" id="IPR003583">
    <property type="entry name" value="Hlx-hairpin-Hlx_DNA-bd_motif"/>
</dbReference>
<dbReference type="InterPro" id="IPR004013">
    <property type="entry name" value="PHP_dom"/>
</dbReference>
<keyword evidence="8" id="KW-0808">Transferase</keyword>
<sequence>MANRELSRIFSELALYLEMDSIPFKPRSYEKAAEALNVLSDEAEEIYQKEGPKGLEGIPGVGKGIAEKIAEYLETGKIHELEQYRKKMPTDIEKLTLVEGIGPKMVKELWGYLKIKNLKDLEKAARAGRVAGIPGFGPKKEQNILQGIGFLKRSEGRWLLHEIYPVAQRYAEELKASGLVRQAVPAGSLRRMKETIGDIDILVSTKQPGKAMDFFLNMVPHEKVWGKGRTKTSVRSTQGFDVDVRVVPENVFGAALQYFTGSKEHNVRLRTLAAKKGFKLSEYGLFSAKGGSAVGGKGKKLVACKTEKSVYRILGIQEPEPELREDRGEVQAALLGKLPKLIPYGSLKGDLQVQTDWTDGRHSIEEMARESKKQGLSYIAITDHTRDLAMTGGLDEKKLRLQMAEIDRINSKSEFRNSRFRVLKGAEVNIRKDGSLDIEDELLAKLDVVGASVHSNFRMSKNDMTKRIVRAMKSPHVDILFHPTGRWLLKREAYEADMEEIIREAQKTGTALEVNASVRMDLKDADIRKAVEAGVKLAIDSDAHDKSHFRFLRFGIAQARRGWAKASDVMNTRDVVGFLGLLKKK</sequence>
<feature type="domain" description="Helix-hairpin-helix DNA-binding motif class 1" evidence="22">
    <location>
        <begin position="93"/>
        <end position="112"/>
    </location>
</feature>
<evidence type="ECO:0000256" key="12">
    <source>
        <dbReference type="ARBA" id="ARBA00022843"/>
    </source>
</evidence>
<dbReference type="GO" id="GO:0005829">
    <property type="term" value="C:cytosol"/>
    <property type="evidence" value="ECO:0007669"/>
    <property type="project" value="TreeGrafter"/>
</dbReference>
<dbReference type="InterPro" id="IPR043519">
    <property type="entry name" value="NT_sf"/>
</dbReference>
<evidence type="ECO:0000259" key="24">
    <source>
        <dbReference type="SMART" id="SM00483"/>
    </source>
</evidence>
<comment type="catalytic activity">
    <reaction evidence="18">
        <text>2'-deoxyribonucleotide-(2'-deoxyribose 5'-phosphate)-2'-deoxyribonucleotide-DNA = a 3'-end 2'-deoxyribonucleotide-(2,3-dehydro-2,3-deoxyribose 5'-phosphate)-DNA + a 5'-end 5'-phospho-2'-deoxyribonucleoside-DNA + H(+)</text>
        <dbReference type="Rhea" id="RHEA:66592"/>
        <dbReference type="Rhea" id="RHEA-COMP:13180"/>
        <dbReference type="Rhea" id="RHEA-COMP:16897"/>
        <dbReference type="Rhea" id="RHEA-COMP:17067"/>
        <dbReference type="ChEBI" id="CHEBI:15378"/>
        <dbReference type="ChEBI" id="CHEBI:136412"/>
        <dbReference type="ChEBI" id="CHEBI:157695"/>
        <dbReference type="ChEBI" id="CHEBI:167181"/>
        <dbReference type="EC" id="4.2.99.18"/>
    </reaction>
</comment>
<feature type="domain" description="Helix-hairpin-helix DNA-binding motif class 1" evidence="22">
    <location>
        <begin position="128"/>
        <end position="147"/>
    </location>
</feature>
<dbReference type="Gene3D" id="3.30.460.10">
    <property type="entry name" value="Beta Polymerase, domain 2"/>
    <property type="match status" value="1"/>
</dbReference>
<dbReference type="GO" id="GO:0042578">
    <property type="term" value="F:phosphoric ester hydrolase activity"/>
    <property type="evidence" value="ECO:0007669"/>
    <property type="project" value="TreeGrafter"/>
</dbReference>
<comment type="caution">
    <text evidence="25">The sequence shown here is derived from an EMBL/GenBank/DDBJ whole genome shotgun (WGS) entry which is preliminary data.</text>
</comment>
<dbReference type="Pfam" id="PF14716">
    <property type="entry name" value="HHH_8"/>
    <property type="match status" value="1"/>
</dbReference>
<dbReference type="GO" id="GO:0140078">
    <property type="term" value="F:class I DNA-(apurinic or apyrimidinic site) endonuclease activity"/>
    <property type="evidence" value="ECO:0007669"/>
    <property type="project" value="UniProtKB-EC"/>
</dbReference>
<dbReference type="Gene3D" id="1.10.150.20">
    <property type="entry name" value="5' to 3' exonuclease, C-terminal subdomain"/>
    <property type="match status" value="1"/>
</dbReference>
<dbReference type="PIRSF" id="PIRSF005047">
    <property type="entry name" value="UCP005047_YshC"/>
    <property type="match status" value="1"/>
</dbReference>
<dbReference type="Gene3D" id="1.10.150.110">
    <property type="entry name" value="DNA polymerase beta, N-terminal domain-like"/>
    <property type="match status" value="1"/>
</dbReference>
<keyword evidence="13" id="KW-0239">DNA-directed DNA polymerase</keyword>
<dbReference type="InterPro" id="IPR003141">
    <property type="entry name" value="Pol/His_phosphatase_N"/>
</dbReference>
<evidence type="ECO:0000256" key="6">
    <source>
        <dbReference type="ARBA" id="ARBA00022481"/>
    </source>
</evidence>